<protein>
    <submittedName>
        <fullName evidence="1">Uncharacterized protein</fullName>
    </submittedName>
</protein>
<dbReference type="SUPFAM" id="SSF69318">
    <property type="entry name" value="Integrin alpha N-terminal domain"/>
    <property type="match status" value="1"/>
</dbReference>
<evidence type="ECO:0000313" key="1">
    <source>
        <dbReference type="EMBL" id="AUN97116.1"/>
    </source>
</evidence>
<sequence>MNKLLSLLIVCVVSWQALAQDERYFRQLFSGELNKKGKSDARKYSWSVHTPYYSLDLNRDGKEEQIVFVKKDNEDWIEILDSEKNKIFGHIFENKGYDSELFRIELKTLNAITDVLLLYYYEGVSKYIDFQGTARIYAITIDNRDLKTLSLFKGSSFFDEVKTFKGHYHKRNYEVYLEDLNRDETKELIIKHRNASTVFIYKGQGKWQTFNQNQK</sequence>
<dbReference type="RefSeq" id="WP_102242411.1">
    <property type="nucleotide sequence ID" value="NZ_CP025704.1"/>
</dbReference>
<name>A0A2K9NNL8_BACTC</name>
<keyword evidence="2" id="KW-1185">Reference proteome</keyword>
<accession>A0A2K9NNL8</accession>
<dbReference type="Proteomes" id="UP000235584">
    <property type="component" value="Chromosome"/>
</dbReference>
<dbReference type="InterPro" id="IPR028994">
    <property type="entry name" value="Integrin_alpha_N"/>
</dbReference>
<evidence type="ECO:0000313" key="2">
    <source>
        <dbReference type="Proteomes" id="UP000235584"/>
    </source>
</evidence>
<dbReference type="EMBL" id="CP025704">
    <property type="protein sequence ID" value="AUN97116.1"/>
    <property type="molecule type" value="Genomic_DNA"/>
</dbReference>
<proteinExistence type="predicted"/>
<dbReference type="AlphaFoldDB" id="A0A2K9NNL8"/>
<reference evidence="1 2" key="1">
    <citation type="submission" date="2018-01" db="EMBL/GenBank/DDBJ databases">
        <title>Complete genome sequence of Bacteriovorax stolpii DSM12778.</title>
        <authorList>
            <person name="Tang B."/>
            <person name="Chang J."/>
        </authorList>
    </citation>
    <scope>NUCLEOTIDE SEQUENCE [LARGE SCALE GENOMIC DNA]</scope>
    <source>
        <strain evidence="1 2">DSM 12778</strain>
    </source>
</reference>
<organism evidence="1 2">
    <name type="scientific">Bacteriovorax stolpii</name>
    <name type="common">Bdellovibrio stolpii</name>
    <dbReference type="NCBI Taxonomy" id="960"/>
    <lineage>
        <taxon>Bacteria</taxon>
        <taxon>Pseudomonadati</taxon>
        <taxon>Bdellovibrionota</taxon>
        <taxon>Bacteriovoracia</taxon>
        <taxon>Bacteriovoracales</taxon>
        <taxon>Bacteriovoracaceae</taxon>
        <taxon>Bacteriovorax</taxon>
    </lineage>
</organism>
<gene>
    <name evidence="1" type="ORF">C0V70_03130</name>
</gene>
<dbReference type="KEGG" id="bsto:C0V70_03130"/>